<protein>
    <submittedName>
        <fullName evidence="4">Uncharacterized protein</fullName>
    </submittedName>
</protein>
<dbReference type="EMBL" id="CP024712">
    <property type="protein sequence ID" value="ATV15870.1"/>
    <property type="molecule type" value="Genomic_DNA"/>
</dbReference>
<dbReference type="Proteomes" id="UP000247480">
    <property type="component" value="Unassembled WGS sequence"/>
</dbReference>
<keyword evidence="1" id="KW-0472">Membrane</keyword>
<dbReference type="GeneID" id="61788321"/>
<reference evidence="2 6" key="1">
    <citation type="submission" date="2017-11" db="EMBL/GenBank/DDBJ databases">
        <title>Complete DNA Sequence of Pseudomonas syringae pv. actinidiae, biovar 5 (Psa5).</title>
        <authorList>
            <person name="Butler M."/>
            <person name="Taiaroa G."/>
            <person name="Sumpter N."/>
            <person name="Poulter R."/>
        </authorList>
    </citation>
    <scope>NUCLEOTIDE SEQUENCE [LARGE SCALE GENOMIC DNA]</scope>
    <source>
        <strain evidence="2 6">MAFF212063</strain>
    </source>
</reference>
<evidence type="ECO:0000313" key="3">
    <source>
        <dbReference type="EMBL" id="GBH13574.1"/>
    </source>
</evidence>
<organism evidence="4 8">
    <name type="scientific">Pseudomonas syringae pv. actinidiae</name>
    <dbReference type="NCBI Taxonomy" id="103796"/>
    <lineage>
        <taxon>Bacteria</taxon>
        <taxon>Pseudomonadati</taxon>
        <taxon>Pseudomonadota</taxon>
        <taxon>Gammaproteobacteria</taxon>
        <taxon>Pseudomonadales</taxon>
        <taxon>Pseudomonadaceae</taxon>
        <taxon>Pseudomonas</taxon>
        <taxon>Pseudomonas syringae</taxon>
    </lineage>
</organism>
<accession>A0A0K8M4T1</accession>
<reference evidence="3 7" key="2">
    <citation type="submission" date="2018-04" db="EMBL/GenBank/DDBJ databases">
        <title>Draft genome sequence of Pseudomonas syringae pv. actinidiae biovar 1 strains isolated from kiwifruit in Kagawa prefecture.</title>
        <authorList>
            <person name="Tabuchi M."/>
            <person name="Saito M."/>
            <person name="Fujiwara S."/>
            <person name="Sasa N."/>
            <person name="Akimitsu K."/>
            <person name="Gomi K."/>
            <person name="Konishi-Sugita S."/>
            <person name="Hamano K."/>
            <person name="Kataoka I."/>
        </authorList>
    </citation>
    <scope>NUCLEOTIDE SEQUENCE [LARGE SCALE GENOMIC DNA]</scope>
    <source>
        <strain evidence="3 7">MAFF212206</strain>
    </source>
</reference>
<dbReference type="EMBL" id="RBRB01000185">
    <property type="protein sequence ID" value="RMQ33319.1"/>
    <property type="molecule type" value="Genomic_DNA"/>
</dbReference>
<name>A0A0K8M4T1_PSESF</name>
<dbReference type="EMBL" id="BGJZ01000358">
    <property type="protein sequence ID" value="GBH13574.1"/>
    <property type="molecule type" value="Genomic_DNA"/>
</dbReference>
<evidence type="ECO:0000313" key="5">
    <source>
        <dbReference type="EMBL" id="RMQ33319.1"/>
    </source>
</evidence>
<keyword evidence="1" id="KW-0812">Transmembrane</keyword>
<feature type="transmembrane region" description="Helical" evidence="1">
    <location>
        <begin position="5"/>
        <end position="23"/>
    </location>
</feature>
<dbReference type="RefSeq" id="WP_003382091.1">
    <property type="nucleotide sequence ID" value="NZ_AP019411.1"/>
</dbReference>
<dbReference type="AlphaFoldDB" id="A0A0K8M4T1"/>
<dbReference type="EMBL" id="BGKA01000277">
    <property type="protein sequence ID" value="GBH21080.1"/>
    <property type="molecule type" value="Genomic_DNA"/>
</dbReference>
<evidence type="ECO:0000313" key="7">
    <source>
        <dbReference type="Proteomes" id="UP000247480"/>
    </source>
</evidence>
<reference evidence="5 9" key="4">
    <citation type="submission" date="2018-08" db="EMBL/GenBank/DDBJ databases">
        <title>Recombination of ecologically and evolutionarily significant loci maintains genetic cohesion in the Pseudomonas syringae species complex.</title>
        <authorList>
            <person name="Dillon M."/>
            <person name="Thakur S."/>
            <person name="Almeida R.N.D."/>
            <person name="Weir B.S."/>
            <person name="Guttman D.S."/>
        </authorList>
    </citation>
    <scope>NUCLEOTIDE SEQUENCE [LARGE SCALE GENOMIC DNA]</scope>
    <source>
        <strain evidence="5 9">ICMP 19074</strain>
    </source>
</reference>
<keyword evidence="1" id="KW-1133">Transmembrane helix</keyword>
<evidence type="ECO:0000313" key="9">
    <source>
        <dbReference type="Proteomes" id="UP000273140"/>
    </source>
</evidence>
<evidence type="ECO:0000256" key="1">
    <source>
        <dbReference type="SAM" id="Phobius"/>
    </source>
</evidence>
<dbReference type="Proteomes" id="UP000273140">
    <property type="component" value="Unassembled WGS sequence"/>
</dbReference>
<proteinExistence type="predicted"/>
<dbReference type="Proteomes" id="UP000248291">
    <property type="component" value="Unassembled WGS sequence"/>
</dbReference>
<gene>
    <name evidence="5" type="ORF">ALQ07_05062</name>
    <name evidence="2" type="ORF">CT122_02275</name>
    <name evidence="3" type="ORF">KPSA1_07064</name>
    <name evidence="4" type="ORF">KPSA3_07120</name>
</gene>
<evidence type="ECO:0000313" key="6">
    <source>
        <dbReference type="Proteomes" id="UP000230024"/>
    </source>
</evidence>
<evidence type="ECO:0000313" key="4">
    <source>
        <dbReference type="EMBL" id="GBH21080.1"/>
    </source>
</evidence>
<reference evidence="4 8" key="3">
    <citation type="submission" date="2018-04" db="EMBL/GenBank/DDBJ databases">
        <title>Draft genome sequence of Pseudomonas syringae pv. actinidiae biovar 3 strains isolated from kiwifruit in Kagawa prefecture.</title>
        <authorList>
            <person name="Tabuchi M."/>
            <person name="Saito M."/>
            <person name="Fujiwara S."/>
            <person name="Sasa N."/>
            <person name="Akimitsu K."/>
            <person name="Gomi K."/>
            <person name="Konishi-Sugita S."/>
            <person name="Hamano K."/>
            <person name="Kataoka I."/>
        </authorList>
    </citation>
    <scope>NUCLEOTIDE SEQUENCE [LARGE SCALE GENOMIC DNA]</scope>
    <source>
        <strain evidence="4 8">MAFF212211</strain>
    </source>
</reference>
<sequence length="63" mass="6887">MKDSLALLATAIVMSFFAWLFWSSLGQDAFGVLGLLMVAVLAAENFRLRRQVKALLADKAAKT</sequence>
<evidence type="ECO:0000313" key="2">
    <source>
        <dbReference type="EMBL" id="ATV15870.1"/>
    </source>
</evidence>
<feature type="transmembrane region" description="Helical" evidence="1">
    <location>
        <begin position="29"/>
        <end position="46"/>
    </location>
</feature>
<evidence type="ECO:0000313" key="8">
    <source>
        <dbReference type="Proteomes" id="UP000248291"/>
    </source>
</evidence>
<dbReference type="Proteomes" id="UP000230024">
    <property type="component" value="Chromosome"/>
</dbReference>